<keyword evidence="11" id="KW-1185">Reference proteome</keyword>
<feature type="transmembrane region" description="Helical" evidence="8">
    <location>
        <begin position="211"/>
        <end position="230"/>
    </location>
</feature>
<feature type="transmembrane region" description="Helical" evidence="8">
    <location>
        <begin position="359"/>
        <end position="376"/>
    </location>
</feature>
<keyword evidence="5 8" id="KW-0812">Transmembrane</keyword>
<dbReference type="Proteomes" id="UP000226431">
    <property type="component" value="Unassembled WGS sequence"/>
</dbReference>
<comment type="caution">
    <text evidence="10">The sequence shown here is derived from an EMBL/GenBank/DDBJ whole genome shotgun (WGS) entry which is preliminary data.</text>
</comment>
<feature type="transmembrane region" description="Helical" evidence="8">
    <location>
        <begin position="186"/>
        <end position="205"/>
    </location>
</feature>
<feature type="transmembrane region" description="Helical" evidence="8">
    <location>
        <begin position="237"/>
        <end position="258"/>
    </location>
</feature>
<organism evidence="10 11">
    <name type="scientific">Ophiocordyceps camponoti-rufipedis</name>
    <dbReference type="NCBI Taxonomy" id="2004952"/>
    <lineage>
        <taxon>Eukaryota</taxon>
        <taxon>Fungi</taxon>
        <taxon>Dikarya</taxon>
        <taxon>Ascomycota</taxon>
        <taxon>Pezizomycotina</taxon>
        <taxon>Sordariomycetes</taxon>
        <taxon>Hypocreomycetidae</taxon>
        <taxon>Hypocreales</taxon>
        <taxon>Ophiocordycipitaceae</taxon>
        <taxon>Ophiocordyceps</taxon>
    </lineage>
</organism>
<evidence type="ECO:0000256" key="1">
    <source>
        <dbReference type="ARBA" id="ARBA00003420"/>
    </source>
</evidence>
<keyword evidence="7 8" id="KW-0472">Membrane</keyword>
<evidence type="ECO:0000313" key="11">
    <source>
        <dbReference type="Proteomes" id="UP000226431"/>
    </source>
</evidence>
<comment type="similarity">
    <text evidence="3">Belongs to the TPT transporter family. SLC35D subfamily.</text>
</comment>
<sequence>MAPTSSPSSSADASPVLSQSSTDVFDMGYDEHAVDKAPEPSPSKGVHPALYIANWIFFSNLTILFNKWILDSAGFSELPPSSPVTDVRKLTALNRIPYVVSRARQTAEPSLTVLAAILLTCWHLVFSVVATQILARSTTLLDSRHKLPMTPRLYLRTICPIGLFYSGSLVCSNLVYLYLSVAFIQMLKSAAPVAVLFASWAWRVADPSLDALVNVLVIVAGVALASFGEIQFSLIGFLYQLGGIVFEAVRIVMIQVMLSGQGLNMDPIVGLYYYAPVCAGMNILVALFTEIPRFKWEDAASVGFFMLILNALVAFMLNIASVFLIGKTSGLVMTLSGILKNILLIVVSVIIWRTEITPLQGVGYTIALAGLTYYSVGYDQLAKCSQGAVAWMAASMPPSTSTLQARRLVLIAIFALTGLLVLLVGLQRFDGRTGYSPRVDVGTE</sequence>
<comment type="subunit">
    <text evidence="4">Homooligomer.</text>
</comment>
<dbReference type="InterPro" id="IPR050186">
    <property type="entry name" value="TPT_transporter"/>
</dbReference>
<accession>A0A2C5ZBL7</accession>
<evidence type="ECO:0000256" key="8">
    <source>
        <dbReference type="SAM" id="Phobius"/>
    </source>
</evidence>
<dbReference type="AlphaFoldDB" id="A0A2C5ZBL7"/>
<dbReference type="PANTHER" id="PTHR11132">
    <property type="entry name" value="SOLUTE CARRIER FAMILY 35"/>
    <property type="match status" value="1"/>
</dbReference>
<name>A0A2C5ZBL7_9HYPO</name>
<dbReference type="GO" id="GO:0005789">
    <property type="term" value="C:endoplasmic reticulum membrane"/>
    <property type="evidence" value="ECO:0007669"/>
    <property type="project" value="UniProtKB-SubCell"/>
</dbReference>
<proteinExistence type="inferred from homology"/>
<comment type="subcellular location">
    <subcellularLocation>
        <location evidence="2">Endoplasmic reticulum membrane</location>
        <topology evidence="2">Multi-pass membrane protein</topology>
    </subcellularLocation>
</comment>
<dbReference type="Pfam" id="PF03151">
    <property type="entry name" value="TPT"/>
    <property type="match status" value="1"/>
</dbReference>
<evidence type="ECO:0000256" key="7">
    <source>
        <dbReference type="ARBA" id="ARBA00023136"/>
    </source>
</evidence>
<dbReference type="OrthoDB" id="6418713at2759"/>
<feature type="domain" description="Sugar phosphate transporter" evidence="9">
    <location>
        <begin position="118"/>
        <end position="375"/>
    </location>
</feature>
<evidence type="ECO:0000256" key="6">
    <source>
        <dbReference type="ARBA" id="ARBA00022989"/>
    </source>
</evidence>
<dbReference type="InterPro" id="IPR004853">
    <property type="entry name" value="Sugar_P_trans_dom"/>
</dbReference>
<evidence type="ECO:0000256" key="2">
    <source>
        <dbReference type="ARBA" id="ARBA00004477"/>
    </source>
</evidence>
<protein>
    <recommendedName>
        <fullName evidence="9">Sugar phosphate transporter domain-containing protein</fullName>
    </recommendedName>
</protein>
<evidence type="ECO:0000256" key="5">
    <source>
        <dbReference type="ARBA" id="ARBA00022692"/>
    </source>
</evidence>
<evidence type="ECO:0000313" key="10">
    <source>
        <dbReference type="EMBL" id="PHH77112.1"/>
    </source>
</evidence>
<evidence type="ECO:0000256" key="4">
    <source>
        <dbReference type="ARBA" id="ARBA00011182"/>
    </source>
</evidence>
<feature type="transmembrane region" description="Helical" evidence="8">
    <location>
        <begin position="154"/>
        <end position="179"/>
    </location>
</feature>
<feature type="transmembrane region" description="Helical" evidence="8">
    <location>
        <begin position="331"/>
        <end position="352"/>
    </location>
</feature>
<reference evidence="10 11" key="1">
    <citation type="submission" date="2017-06" db="EMBL/GenBank/DDBJ databases">
        <title>Ant-infecting Ophiocordyceps genomes reveal a high diversity of potential behavioral manipulation genes and a possible major role for enterotoxins.</title>
        <authorList>
            <person name="De Bekker C."/>
            <person name="Evans H.C."/>
            <person name="Brachmann A."/>
            <person name="Hughes D.P."/>
        </authorList>
    </citation>
    <scope>NUCLEOTIDE SEQUENCE [LARGE SCALE GENOMIC DNA]</scope>
    <source>
        <strain evidence="10 11">Map16</strain>
    </source>
</reference>
<evidence type="ECO:0000256" key="3">
    <source>
        <dbReference type="ARBA" id="ARBA00010425"/>
    </source>
</evidence>
<gene>
    <name evidence="10" type="ORF">CDD80_936</name>
</gene>
<feature type="transmembrane region" description="Helical" evidence="8">
    <location>
        <begin position="270"/>
        <end position="289"/>
    </location>
</feature>
<feature type="transmembrane region" description="Helical" evidence="8">
    <location>
        <begin position="111"/>
        <end position="134"/>
    </location>
</feature>
<dbReference type="EMBL" id="NJES01000133">
    <property type="protein sequence ID" value="PHH77112.1"/>
    <property type="molecule type" value="Genomic_DNA"/>
</dbReference>
<evidence type="ECO:0000259" key="9">
    <source>
        <dbReference type="Pfam" id="PF03151"/>
    </source>
</evidence>
<feature type="transmembrane region" description="Helical" evidence="8">
    <location>
        <begin position="408"/>
        <end position="426"/>
    </location>
</feature>
<comment type="function">
    <text evidence="1">Involved in the import of GDP-mannose from the cytoplasm into the Golgi lumen.</text>
</comment>
<feature type="transmembrane region" description="Helical" evidence="8">
    <location>
        <begin position="301"/>
        <end position="325"/>
    </location>
</feature>
<keyword evidence="6 8" id="KW-1133">Transmembrane helix</keyword>